<organism evidence="2 3">
    <name type="scientific">Negadavirga shengliensis</name>
    <dbReference type="NCBI Taxonomy" id="1389218"/>
    <lineage>
        <taxon>Bacteria</taxon>
        <taxon>Pseudomonadati</taxon>
        <taxon>Bacteroidota</taxon>
        <taxon>Cytophagia</taxon>
        <taxon>Cytophagales</taxon>
        <taxon>Cyclobacteriaceae</taxon>
        <taxon>Negadavirga</taxon>
    </lineage>
</organism>
<evidence type="ECO:0000313" key="3">
    <source>
        <dbReference type="Proteomes" id="UP001595818"/>
    </source>
</evidence>
<dbReference type="SUPFAM" id="SSF56925">
    <property type="entry name" value="OMPA-like"/>
    <property type="match status" value="1"/>
</dbReference>
<feature type="signal peptide" evidence="1">
    <location>
        <begin position="1"/>
        <end position="19"/>
    </location>
</feature>
<dbReference type="RefSeq" id="WP_377065392.1">
    <property type="nucleotide sequence ID" value="NZ_JBHSJJ010000007.1"/>
</dbReference>
<protein>
    <recommendedName>
        <fullName evidence="4">Outer membrane protein beta-barrel domain-containing protein</fullName>
    </recommendedName>
</protein>
<evidence type="ECO:0000313" key="2">
    <source>
        <dbReference type="EMBL" id="MFC4872812.1"/>
    </source>
</evidence>
<keyword evidence="3" id="KW-1185">Reference proteome</keyword>
<accession>A0ABV9T256</accession>
<gene>
    <name evidence="2" type="ORF">ACFPFU_14040</name>
</gene>
<comment type="caution">
    <text evidence="2">The sequence shown here is derived from an EMBL/GenBank/DDBJ whole genome shotgun (WGS) entry which is preliminary data.</text>
</comment>
<feature type="chain" id="PRO_5046989386" description="Outer membrane protein beta-barrel domain-containing protein" evidence="1">
    <location>
        <begin position="20"/>
        <end position="157"/>
    </location>
</feature>
<keyword evidence="1" id="KW-0732">Signal</keyword>
<evidence type="ECO:0008006" key="4">
    <source>
        <dbReference type="Google" id="ProtNLM"/>
    </source>
</evidence>
<proteinExistence type="predicted"/>
<dbReference type="Proteomes" id="UP001595818">
    <property type="component" value="Unassembled WGS sequence"/>
</dbReference>
<sequence>MKKLLLIGCFVLTVAVAQAQEKGNARLQAGGDFGFRSELFGINLGAEYFLANRISAVPNFTIYFPDIGNASTLNVDFRYYLTEGVLQWYGMAGFTNNWVSGETIGGDRVTASSQGANLGAGGVLMFADRLAFNPEIKYQAQKGGQAVFRLGLVFFIN</sequence>
<dbReference type="InterPro" id="IPR011250">
    <property type="entry name" value="OMP/PagP_B-barrel"/>
</dbReference>
<evidence type="ECO:0000256" key="1">
    <source>
        <dbReference type="SAM" id="SignalP"/>
    </source>
</evidence>
<reference evidence="3" key="1">
    <citation type="journal article" date="2019" name="Int. J. Syst. Evol. Microbiol.">
        <title>The Global Catalogue of Microorganisms (GCM) 10K type strain sequencing project: providing services to taxonomists for standard genome sequencing and annotation.</title>
        <authorList>
            <consortium name="The Broad Institute Genomics Platform"/>
            <consortium name="The Broad Institute Genome Sequencing Center for Infectious Disease"/>
            <person name="Wu L."/>
            <person name="Ma J."/>
        </authorList>
    </citation>
    <scope>NUCLEOTIDE SEQUENCE [LARGE SCALE GENOMIC DNA]</scope>
    <source>
        <strain evidence="3">CGMCC 4.7466</strain>
    </source>
</reference>
<name>A0ABV9T256_9BACT</name>
<dbReference type="EMBL" id="JBHSJJ010000007">
    <property type="protein sequence ID" value="MFC4872812.1"/>
    <property type="molecule type" value="Genomic_DNA"/>
</dbReference>